<feature type="compositionally biased region" description="Polar residues" evidence="1">
    <location>
        <begin position="503"/>
        <end position="514"/>
    </location>
</feature>
<dbReference type="AlphaFoldDB" id="A0A0E9NH25"/>
<gene>
    <name evidence="2" type="ORF">G7K_3302-t1</name>
</gene>
<reference evidence="2 3" key="1">
    <citation type="journal article" date="2011" name="J. Gen. Appl. Microbiol.">
        <title>Draft genome sequencing of the enigmatic yeast Saitoella complicata.</title>
        <authorList>
            <person name="Nishida H."/>
            <person name="Hamamoto M."/>
            <person name="Sugiyama J."/>
        </authorList>
    </citation>
    <scope>NUCLEOTIDE SEQUENCE [LARGE SCALE GENOMIC DNA]</scope>
    <source>
        <strain evidence="2 3">NRRL Y-17804</strain>
    </source>
</reference>
<feature type="compositionally biased region" description="Basic and acidic residues" evidence="1">
    <location>
        <begin position="51"/>
        <end position="61"/>
    </location>
</feature>
<feature type="compositionally biased region" description="Polar residues" evidence="1">
    <location>
        <begin position="134"/>
        <end position="143"/>
    </location>
</feature>
<comment type="caution">
    <text evidence="2">The sequence shown here is derived from an EMBL/GenBank/DDBJ whole genome shotgun (WGS) entry which is preliminary data.</text>
</comment>
<feature type="compositionally biased region" description="Polar residues" evidence="1">
    <location>
        <begin position="75"/>
        <end position="87"/>
    </location>
</feature>
<feature type="region of interest" description="Disordered" evidence="1">
    <location>
        <begin position="356"/>
        <end position="381"/>
    </location>
</feature>
<evidence type="ECO:0000313" key="2">
    <source>
        <dbReference type="EMBL" id="GAO49144.1"/>
    </source>
</evidence>
<accession>A0A0E9NH25</accession>
<feature type="compositionally biased region" description="Polar residues" evidence="1">
    <location>
        <begin position="539"/>
        <end position="552"/>
    </location>
</feature>
<feature type="compositionally biased region" description="Acidic residues" evidence="1">
    <location>
        <begin position="147"/>
        <end position="157"/>
    </location>
</feature>
<organism evidence="2 3">
    <name type="scientific">Saitoella complicata (strain BCRC 22490 / CBS 7301 / JCM 7358 / NBRC 10748 / NRRL Y-17804)</name>
    <dbReference type="NCBI Taxonomy" id="698492"/>
    <lineage>
        <taxon>Eukaryota</taxon>
        <taxon>Fungi</taxon>
        <taxon>Dikarya</taxon>
        <taxon>Ascomycota</taxon>
        <taxon>Taphrinomycotina</taxon>
        <taxon>Taphrinomycotina incertae sedis</taxon>
        <taxon>Saitoella</taxon>
    </lineage>
</organism>
<reference evidence="2 3" key="2">
    <citation type="journal article" date="2014" name="J. Gen. Appl. Microbiol.">
        <title>The early diverging ascomycetous budding yeast Saitoella complicata has three histone deacetylases belonging to the Clr6, Hos2, and Rpd3 lineages.</title>
        <authorList>
            <person name="Nishida H."/>
            <person name="Matsumoto T."/>
            <person name="Kondo S."/>
            <person name="Hamamoto M."/>
            <person name="Yoshikawa H."/>
        </authorList>
    </citation>
    <scope>NUCLEOTIDE SEQUENCE [LARGE SCALE GENOMIC DNA]</scope>
    <source>
        <strain evidence="2 3">NRRL Y-17804</strain>
    </source>
</reference>
<feature type="region of interest" description="Disordered" evidence="1">
    <location>
        <begin position="33"/>
        <end position="166"/>
    </location>
</feature>
<protein>
    <submittedName>
        <fullName evidence="2">Uncharacterized protein</fullName>
    </submittedName>
</protein>
<feature type="region of interest" description="Disordered" evidence="1">
    <location>
        <begin position="417"/>
        <end position="448"/>
    </location>
</feature>
<keyword evidence="3" id="KW-1185">Reference proteome</keyword>
<feature type="compositionally biased region" description="Basic and acidic residues" evidence="1">
    <location>
        <begin position="99"/>
        <end position="119"/>
    </location>
</feature>
<name>A0A0E9NH25_SAICN</name>
<feature type="compositionally biased region" description="Basic and acidic residues" evidence="1">
    <location>
        <begin position="359"/>
        <end position="381"/>
    </location>
</feature>
<feature type="region of interest" description="Disordered" evidence="1">
    <location>
        <begin position="527"/>
        <end position="559"/>
    </location>
</feature>
<evidence type="ECO:0000313" key="3">
    <source>
        <dbReference type="Proteomes" id="UP000033140"/>
    </source>
</evidence>
<proteinExistence type="predicted"/>
<feature type="region of interest" description="Disordered" evidence="1">
    <location>
        <begin position="501"/>
        <end position="520"/>
    </location>
</feature>
<sequence length="578" mass="62351">MESPWADDEAAFNTADVWSTPATAAGIRGIEGVVPDWTTAEEDGWAGPGVHEGDGELKDMDGGDTGDVDVERAETQTGPDETNQEQLDSWGFQDEEETDGAHPDQQEQPMPEEHTDKPVNELPESDAEPALPVQDNSAHSTDTPAEGVEDEDDDDFGDFNSETANESFEDFTPAPALIAPEPQPTELEFTLPITALLAEIFPTPSEAPVEPPEPPLSRTASRTLWYRLTTVHYDRAPPKWAGSNIKTECERIVDGWRRVRGMSGHLRGNVGGGLGIGLGWNDVPAPAPVGHGRRRSMTTAPAPVQALRKQLQPRVPTVPVMEGLKETEAEMMLRTASSPPAVGDGEVDEWEWGSTEEVAVPKREEDITREREESRKEHHTGLEVNILATPAKQQHVVPPGSSSLFDLGQLDLLGSGPARSTAPSIPLSLPAPVSAPGPSLQMSAKRQTPPPFAPISTVETHEGKQPPPPVTIPAYASKPPLIPQPINSIPQPVQPKFHPVISSDIQAPPSTSSDPWDFSIFDKPAPVAPVAPVAPPPTVNNTGKSASTSQFRSKTEEEENRIMEEVIGKLPDIVWLLD</sequence>
<dbReference type="EMBL" id="BACD03000020">
    <property type="protein sequence ID" value="GAO49144.1"/>
    <property type="molecule type" value="Genomic_DNA"/>
</dbReference>
<dbReference type="Proteomes" id="UP000033140">
    <property type="component" value="Unassembled WGS sequence"/>
</dbReference>
<reference evidence="2 3" key="3">
    <citation type="journal article" date="2015" name="Genome Announc.">
        <title>Draft Genome Sequence of the Archiascomycetous Yeast Saitoella complicata.</title>
        <authorList>
            <person name="Yamauchi K."/>
            <person name="Kondo S."/>
            <person name="Hamamoto M."/>
            <person name="Takahashi Y."/>
            <person name="Ogura Y."/>
            <person name="Hayashi T."/>
            <person name="Nishida H."/>
        </authorList>
    </citation>
    <scope>NUCLEOTIDE SEQUENCE [LARGE SCALE GENOMIC DNA]</scope>
    <source>
        <strain evidence="2 3">NRRL Y-17804</strain>
    </source>
</reference>
<feature type="compositionally biased region" description="Pro residues" evidence="1">
    <location>
        <begin position="527"/>
        <end position="538"/>
    </location>
</feature>
<evidence type="ECO:0000256" key="1">
    <source>
        <dbReference type="SAM" id="MobiDB-lite"/>
    </source>
</evidence>